<accession>A0A833RS79</accession>
<evidence type="ECO:0000313" key="1">
    <source>
        <dbReference type="EMBL" id="KAF3340926.1"/>
    </source>
</evidence>
<dbReference type="EMBL" id="SWLB01000002">
    <property type="protein sequence ID" value="KAF3340926.1"/>
    <property type="molecule type" value="Genomic_DNA"/>
</dbReference>
<reference evidence="1" key="1">
    <citation type="submission" date="2020-01" db="EMBL/GenBank/DDBJ databases">
        <title>Genome sequence of Kobresia littledalei, the first chromosome-level genome in the family Cyperaceae.</title>
        <authorList>
            <person name="Qu G."/>
        </authorList>
    </citation>
    <scope>NUCLEOTIDE SEQUENCE</scope>
    <source>
        <strain evidence="1">C.B.Clarke</strain>
        <tissue evidence="1">Leaf</tissue>
    </source>
</reference>
<protein>
    <submittedName>
        <fullName evidence="1">Uncharacterized protein</fullName>
    </submittedName>
</protein>
<comment type="caution">
    <text evidence="1">The sequence shown here is derived from an EMBL/GenBank/DDBJ whole genome shotgun (WGS) entry which is preliminary data.</text>
</comment>
<organism evidence="1 2">
    <name type="scientific">Carex littledalei</name>
    <dbReference type="NCBI Taxonomy" id="544730"/>
    <lineage>
        <taxon>Eukaryota</taxon>
        <taxon>Viridiplantae</taxon>
        <taxon>Streptophyta</taxon>
        <taxon>Embryophyta</taxon>
        <taxon>Tracheophyta</taxon>
        <taxon>Spermatophyta</taxon>
        <taxon>Magnoliopsida</taxon>
        <taxon>Liliopsida</taxon>
        <taxon>Poales</taxon>
        <taxon>Cyperaceae</taxon>
        <taxon>Cyperoideae</taxon>
        <taxon>Cariceae</taxon>
        <taxon>Carex</taxon>
        <taxon>Carex subgen. Euthyceras</taxon>
    </lineage>
</organism>
<name>A0A833RS79_9POAL</name>
<evidence type="ECO:0000313" key="2">
    <source>
        <dbReference type="Proteomes" id="UP000623129"/>
    </source>
</evidence>
<gene>
    <name evidence="1" type="ORF">FCM35_KLT09770</name>
</gene>
<keyword evidence="2" id="KW-1185">Reference proteome</keyword>
<dbReference type="AlphaFoldDB" id="A0A833RS79"/>
<sequence>MEGCVHWLSDTWDLADQVDPVDQVHPEVLDQDGHLSLEARQGHLLPVDPFGALAFSVHASTSFVAAACYRSVVGPFSEDHLPVHRGPRAHHFNLYVLYSNVLK</sequence>
<dbReference type="Proteomes" id="UP000623129">
    <property type="component" value="Unassembled WGS sequence"/>
</dbReference>
<proteinExistence type="predicted"/>